<proteinExistence type="predicted"/>
<gene>
    <name evidence="1" type="ORF">MNBD_CHLOROFLEXI01-5011</name>
</gene>
<reference evidence="1" key="1">
    <citation type="submission" date="2018-06" db="EMBL/GenBank/DDBJ databases">
        <authorList>
            <person name="Zhirakovskaya E."/>
        </authorList>
    </citation>
    <scope>NUCLEOTIDE SEQUENCE</scope>
</reference>
<name>A0A3B0V513_9ZZZZ</name>
<sequence>MPTNPQTEAWADAYLQQARSDWEIYQLLQNEDVHACHPLHYLQMTTEKLSKALLLKGSRIDLKTATSKHKGLTQLMNLAKRRRKPHKQYANINIASFLDIANKIEKLAPALAKGNNQPTLEYPDRPNPEYPWKDNSESVIYPSSYSFWVAGELKTSRGRQFLHLIKRLLEDDRPPF</sequence>
<evidence type="ECO:0000313" key="1">
    <source>
        <dbReference type="EMBL" id="VAW31959.1"/>
    </source>
</evidence>
<accession>A0A3B0V513</accession>
<dbReference type="EMBL" id="UOEU01000305">
    <property type="protein sequence ID" value="VAW31959.1"/>
    <property type="molecule type" value="Genomic_DNA"/>
</dbReference>
<evidence type="ECO:0008006" key="2">
    <source>
        <dbReference type="Google" id="ProtNLM"/>
    </source>
</evidence>
<organism evidence="1">
    <name type="scientific">hydrothermal vent metagenome</name>
    <dbReference type="NCBI Taxonomy" id="652676"/>
    <lineage>
        <taxon>unclassified sequences</taxon>
        <taxon>metagenomes</taxon>
        <taxon>ecological metagenomes</taxon>
    </lineage>
</organism>
<dbReference type="AlphaFoldDB" id="A0A3B0V513"/>
<protein>
    <recommendedName>
        <fullName evidence="2">HEPN domain-containing protein</fullName>
    </recommendedName>
</protein>